<dbReference type="EMBL" id="BK015628">
    <property type="protein sequence ID" value="DAE16644.1"/>
    <property type="molecule type" value="Genomic_DNA"/>
</dbReference>
<protein>
    <submittedName>
        <fullName evidence="1">Uncharacterized protein</fullName>
    </submittedName>
</protein>
<proteinExistence type="predicted"/>
<name>A0A8S5QDN8_9CAUD</name>
<evidence type="ECO:0000313" key="1">
    <source>
        <dbReference type="EMBL" id="DAE16644.1"/>
    </source>
</evidence>
<sequence length="34" mass="3969">MEFTPFRLASKLYTPYSISCRANSPPNRNHRGKQ</sequence>
<reference evidence="1" key="1">
    <citation type="journal article" date="2021" name="Proc. Natl. Acad. Sci. U.S.A.">
        <title>A Catalog of Tens of Thousands of Viruses from Human Metagenomes Reveals Hidden Associations with Chronic Diseases.</title>
        <authorList>
            <person name="Tisza M.J."/>
            <person name="Buck C.B."/>
        </authorList>
    </citation>
    <scope>NUCLEOTIDE SEQUENCE</scope>
    <source>
        <strain evidence="1">Ctw4b6</strain>
    </source>
</reference>
<accession>A0A8S5QDN8</accession>
<organism evidence="1">
    <name type="scientific">Myoviridae sp. ctw4b6</name>
    <dbReference type="NCBI Taxonomy" id="2825206"/>
    <lineage>
        <taxon>Viruses</taxon>
        <taxon>Duplodnaviria</taxon>
        <taxon>Heunggongvirae</taxon>
        <taxon>Uroviricota</taxon>
        <taxon>Caudoviricetes</taxon>
    </lineage>
</organism>